<keyword evidence="3" id="KW-0119">Carbohydrate metabolism</keyword>
<evidence type="ECO:0000256" key="4">
    <source>
        <dbReference type="ARBA" id="ARBA00023295"/>
    </source>
</evidence>
<keyword evidence="1 7" id="KW-0732">Signal</keyword>
<evidence type="ECO:0000256" key="6">
    <source>
        <dbReference type="SAM" id="MobiDB-lite"/>
    </source>
</evidence>
<feature type="signal peptide" evidence="7">
    <location>
        <begin position="1"/>
        <end position="33"/>
    </location>
</feature>
<dbReference type="PANTHER" id="PTHR46957:SF3">
    <property type="entry name" value="CYTOKINE RECEPTOR"/>
    <property type="match status" value="1"/>
</dbReference>
<dbReference type="GO" id="GO:0000272">
    <property type="term" value="P:polysaccharide catabolic process"/>
    <property type="evidence" value="ECO:0007669"/>
    <property type="project" value="UniProtKB-KW"/>
</dbReference>
<keyword evidence="2" id="KW-0378">Hydrolase</keyword>
<feature type="region of interest" description="Disordered" evidence="6">
    <location>
        <begin position="34"/>
        <end position="60"/>
    </location>
</feature>
<evidence type="ECO:0000256" key="2">
    <source>
        <dbReference type="ARBA" id="ARBA00022801"/>
    </source>
</evidence>
<dbReference type="AlphaFoldDB" id="A0A919PTD6"/>
<dbReference type="GO" id="GO:0016798">
    <property type="term" value="F:hydrolase activity, acting on glycosyl bonds"/>
    <property type="evidence" value="ECO:0007669"/>
    <property type="project" value="UniProtKB-KW"/>
</dbReference>
<evidence type="ECO:0000256" key="3">
    <source>
        <dbReference type="ARBA" id="ARBA00023277"/>
    </source>
</evidence>
<comment type="caution">
    <text evidence="9">The sequence shown here is derived from an EMBL/GenBank/DDBJ whole genome shotgun (WGS) entry which is preliminary data.</text>
</comment>
<feature type="domain" description="Fibronectin type-III" evidence="8">
    <location>
        <begin position="626"/>
        <end position="714"/>
    </location>
</feature>
<keyword evidence="5" id="KW-0624">Polysaccharide degradation</keyword>
<dbReference type="Pfam" id="PF16116">
    <property type="entry name" value="DUF4832"/>
    <property type="match status" value="1"/>
</dbReference>
<dbReference type="Proteomes" id="UP000660611">
    <property type="component" value="Unassembled WGS sequence"/>
</dbReference>
<proteinExistence type="predicted"/>
<dbReference type="SMART" id="SM00060">
    <property type="entry name" value="FN3"/>
    <property type="match status" value="2"/>
</dbReference>
<dbReference type="InterPro" id="IPR013783">
    <property type="entry name" value="Ig-like_fold"/>
</dbReference>
<dbReference type="Gene3D" id="2.60.120.430">
    <property type="entry name" value="Galactose-binding lectin"/>
    <property type="match status" value="1"/>
</dbReference>
<dbReference type="PROSITE" id="PS51318">
    <property type="entry name" value="TAT"/>
    <property type="match status" value="1"/>
</dbReference>
<dbReference type="InterPro" id="IPR003961">
    <property type="entry name" value="FN3_dom"/>
</dbReference>
<dbReference type="PROSITE" id="PS50853">
    <property type="entry name" value="FN3"/>
    <property type="match status" value="2"/>
</dbReference>
<dbReference type="GO" id="GO:0016020">
    <property type="term" value="C:membrane"/>
    <property type="evidence" value="ECO:0007669"/>
    <property type="project" value="UniProtKB-SubCell"/>
</dbReference>
<dbReference type="InterPro" id="IPR050713">
    <property type="entry name" value="RTP_Phos/Ushers"/>
</dbReference>
<gene>
    <name evidence="9" type="ORF">Dsi01nite_060890</name>
</gene>
<dbReference type="PANTHER" id="PTHR46957">
    <property type="entry name" value="CYTOKINE RECEPTOR"/>
    <property type="match status" value="1"/>
</dbReference>
<dbReference type="RefSeq" id="WP_275423427.1">
    <property type="nucleotide sequence ID" value="NZ_BAAAVW010000021.1"/>
</dbReference>
<feature type="domain" description="Fibronectin type-III" evidence="8">
    <location>
        <begin position="531"/>
        <end position="619"/>
    </location>
</feature>
<dbReference type="InterPro" id="IPR032267">
    <property type="entry name" value="DUF4832"/>
</dbReference>
<dbReference type="SUPFAM" id="SSF49265">
    <property type="entry name" value="Fibronectin type III"/>
    <property type="match status" value="1"/>
</dbReference>
<name>A0A919PTD6_9ACTN</name>
<evidence type="ECO:0000313" key="9">
    <source>
        <dbReference type="EMBL" id="GIG48048.1"/>
    </source>
</evidence>
<evidence type="ECO:0000256" key="5">
    <source>
        <dbReference type="ARBA" id="ARBA00023326"/>
    </source>
</evidence>
<dbReference type="EMBL" id="BONQ01000094">
    <property type="protein sequence ID" value="GIG48048.1"/>
    <property type="molecule type" value="Genomic_DNA"/>
</dbReference>
<accession>A0A919PTD6</accession>
<dbReference type="Gene3D" id="3.20.20.80">
    <property type="entry name" value="Glycosidases"/>
    <property type="match status" value="1"/>
</dbReference>
<evidence type="ECO:0000259" key="8">
    <source>
        <dbReference type="PROSITE" id="PS50853"/>
    </source>
</evidence>
<feature type="compositionally biased region" description="Pro residues" evidence="6">
    <location>
        <begin position="36"/>
        <end position="48"/>
    </location>
</feature>
<sequence>MRTALWRRRSALAAALCTAAATAVLAVAPPSAAAPAGPPARPAAPATPSPSLTDHPLTAAPSPLDNPLKGFARFYFPGDNQNSGYPRSLAWSYFGLSEVMTSATNCATYDWSIVDNALNEIASYGNQAAIRLYMEYPGGTGSHPGNAIPHCFDGHVTYRNNTFWGTVSPDYDSPYLLSAVSNFIAAFGARYDGDPRIGFINLGLVGLWGEWHTWPFDTDTADGYPNLMPTDAHGAQVIQAFDTAFNKTKLEVRYPDSAGGAANTRDIGYHDDSFCYREGSPLAGVTLPQSMGGADYAQLQRALNMGVENKWITSSMGGEVRPEIQSSAFSSWPGGSGQVDNMKACIELEHTTWKINQTSQSYSPTDPNVAAAVRLMGYDLSATHAYYQNTVSGSTATVGVTLANNGVAPFYYPWTVTLGLKDSAGTVVKTWDTPWDLRTVQPLKIRAFPDWGVGADPTYRDFGYPQYFQSAVSLTGVATGSYQLVMRVKNPLEALSPAAKKLRFGNTTQNADGWLGLGGIGVGTTGSDTTAPSTPGGLASPAKTASSVSLTWTASTDNVGVTGYQILRGGTQVGTATGTSYTDSGLSASTAYTYTIRAYDAAGNVSAASSPLTVTTNAGGGTDTTAPSTPAGLASPAKTASSVSLTWTASTDNVGVTGYRVLRGGTQVGTATGTSYTDSGLTASTAYTYTVQAYDAAGNVSAASSPLTVTTNAGGGGGGIGLDDFDGNPAYPSAAKNDLAKWTGGNCFLNGGGNGVVAGGALTLQYNNCGWFGSDVNTDVSAYTYLVVRIKGNAGGEQSHFNLSLGGTTKVFGDYTLDGGGHPAITTAYQDIKIPLVANGISRTSPGQLAMGFWYGGNSSISIEHFSFTN</sequence>
<keyword evidence="10" id="KW-1185">Reference proteome</keyword>
<reference evidence="9" key="1">
    <citation type="submission" date="2021-01" db="EMBL/GenBank/DDBJ databases">
        <title>Whole genome shotgun sequence of Dactylosporangium siamense NBRC 106093.</title>
        <authorList>
            <person name="Komaki H."/>
            <person name="Tamura T."/>
        </authorList>
    </citation>
    <scope>NUCLEOTIDE SEQUENCE</scope>
    <source>
        <strain evidence="9">NBRC 106093</strain>
    </source>
</reference>
<evidence type="ECO:0000256" key="1">
    <source>
        <dbReference type="ARBA" id="ARBA00022729"/>
    </source>
</evidence>
<organism evidence="9 10">
    <name type="scientific">Dactylosporangium siamense</name>
    <dbReference type="NCBI Taxonomy" id="685454"/>
    <lineage>
        <taxon>Bacteria</taxon>
        <taxon>Bacillati</taxon>
        <taxon>Actinomycetota</taxon>
        <taxon>Actinomycetes</taxon>
        <taxon>Micromonosporales</taxon>
        <taxon>Micromonosporaceae</taxon>
        <taxon>Dactylosporangium</taxon>
    </lineage>
</organism>
<dbReference type="InterPro" id="IPR036116">
    <property type="entry name" value="FN3_sf"/>
</dbReference>
<feature type="region of interest" description="Disordered" evidence="6">
    <location>
        <begin position="616"/>
        <end position="637"/>
    </location>
</feature>
<feature type="chain" id="PRO_5036850598" description="Fibronectin type-III domain-containing protein" evidence="7">
    <location>
        <begin position="34"/>
        <end position="870"/>
    </location>
</feature>
<dbReference type="Pfam" id="PF00041">
    <property type="entry name" value="fn3"/>
    <property type="match status" value="2"/>
</dbReference>
<protein>
    <recommendedName>
        <fullName evidence="8">Fibronectin type-III domain-containing protein</fullName>
    </recommendedName>
</protein>
<dbReference type="InterPro" id="IPR006311">
    <property type="entry name" value="TAT_signal"/>
</dbReference>
<evidence type="ECO:0000256" key="7">
    <source>
        <dbReference type="SAM" id="SignalP"/>
    </source>
</evidence>
<keyword evidence="4" id="KW-0326">Glycosidase</keyword>
<dbReference type="FunFam" id="2.60.40.10:FF:001114">
    <property type="entry name" value="Chitinase A1"/>
    <property type="match status" value="2"/>
</dbReference>
<dbReference type="Gene3D" id="2.60.40.10">
    <property type="entry name" value="Immunoglobulins"/>
    <property type="match status" value="2"/>
</dbReference>
<evidence type="ECO:0000313" key="10">
    <source>
        <dbReference type="Proteomes" id="UP000660611"/>
    </source>
</evidence>
<dbReference type="CDD" id="cd00063">
    <property type="entry name" value="FN3"/>
    <property type="match status" value="2"/>
</dbReference>